<keyword evidence="2" id="KW-0575">Peroxidase</keyword>
<protein>
    <submittedName>
        <fullName evidence="2">Peroxidase-related enzyme</fullName>
    </submittedName>
</protein>
<dbReference type="Proteomes" id="UP001623232">
    <property type="component" value="Chromosome"/>
</dbReference>
<evidence type="ECO:0000313" key="3">
    <source>
        <dbReference type="Proteomes" id="UP001623232"/>
    </source>
</evidence>
<organism evidence="2 3">
    <name type="scientific">Aliisedimentitalea scapharcae</name>
    <dbReference type="NCBI Taxonomy" id="1524259"/>
    <lineage>
        <taxon>Bacteria</taxon>
        <taxon>Pseudomonadati</taxon>
        <taxon>Pseudomonadota</taxon>
        <taxon>Alphaproteobacteria</taxon>
        <taxon>Rhodobacterales</taxon>
        <taxon>Roseobacteraceae</taxon>
        <taxon>Aliisedimentitalea</taxon>
    </lineage>
</organism>
<feature type="domain" description="Carboxymuconolactone decarboxylase-like" evidence="1">
    <location>
        <begin position="35"/>
        <end position="86"/>
    </location>
</feature>
<dbReference type="SUPFAM" id="SSF69118">
    <property type="entry name" value="AhpD-like"/>
    <property type="match status" value="1"/>
</dbReference>
<dbReference type="InterPro" id="IPR010195">
    <property type="entry name" value="Uncharacterised_peroxidase-rel"/>
</dbReference>
<dbReference type="Gene3D" id="1.20.1290.10">
    <property type="entry name" value="AhpD-like"/>
    <property type="match status" value="1"/>
</dbReference>
<dbReference type="InterPro" id="IPR029032">
    <property type="entry name" value="AhpD-like"/>
</dbReference>
<name>A0ABZ2XZJ4_9RHOB</name>
<dbReference type="GO" id="GO:0004601">
    <property type="term" value="F:peroxidase activity"/>
    <property type="evidence" value="ECO:0007669"/>
    <property type="project" value="UniProtKB-KW"/>
</dbReference>
<dbReference type="PANTHER" id="PTHR35446">
    <property type="entry name" value="SI:CH211-175M2.5"/>
    <property type="match status" value="1"/>
</dbReference>
<sequence>MKRLFPSLQETATLGSVFRRFPAKLGPLVAQLNLVMRGESDLTIAQRELIAAYVSGLNACAFCHGAHSVHAQAFGVDVGVIEAVIQDPLSAPVDPKVRPILSYVSKLTRTPAMMIEEDAKAVYDAGWSEDALFDAVQVCGLFNMMNRILEGTGITEYYLDPENVEEHQLAPLRSEECYTEFGRQNGVTD</sequence>
<dbReference type="EMBL" id="CP123584">
    <property type="protein sequence ID" value="WZK90066.1"/>
    <property type="molecule type" value="Genomic_DNA"/>
</dbReference>
<dbReference type="InterPro" id="IPR003779">
    <property type="entry name" value="CMD-like"/>
</dbReference>
<dbReference type="Pfam" id="PF02627">
    <property type="entry name" value="CMD"/>
    <property type="match status" value="1"/>
</dbReference>
<gene>
    <name evidence="2" type="ORF">QEZ52_05840</name>
</gene>
<dbReference type="PANTHER" id="PTHR35446:SF2">
    <property type="entry name" value="CARBOXYMUCONOLACTONE DECARBOXYLASE-LIKE DOMAIN-CONTAINING PROTEIN"/>
    <property type="match status" value="1"/>
</dbReference>
<dbReference type="RefSeq" id="WP_406648581.1">
    <property type="nucleotide sequence ID" value="NZ_CP123584.1"/>
</dbReference>
<accession>A0ABZ2XZJ4</accession>
<evidence type="ECO:0000259" key="1">
    <source>
        <dbReference type="Pfam" id="PF02627"/>
    </source>
</evidence>
<reference evidence="2 3" key="1">
    <citation type="submission" date="2023-04" db="EMBL/GenBank/DDBJ databases">
        <title>Complete genome sequence of Alisedimentitalea scapharcae.</title>
        <authorList>
            <person name="Rong J.-C."/>
            <person name="Yi M.-L."/>
            <person name="Zhao Q."/>
        </authorList>
    </citation>
    <scope>NUCLEOTIDE SEQUENCE [LARGE SCALE GENOMIC DNA]</scope>
    <source>
        <strain evidence="2 3">KCTC 42119</strain>
    </source>
</reference>
<keyword evidence="2" id="KW-0560">Oxidoreductase</keyword>
<dbReference type="NCBIfam" id="TIGR01926">
    <property type="entry name" value="peroxid_rel"/>
    <property type="match status" value="1"/>
</dbReference>
<proteinExistence type="predicted"/>
<keyword evidence="3" id="KW-1185">Reference proteome</keyword>
<evidence type="ECO:0000313" key="2">
    <source>
        <dbReference type="EMBL" id="WZK90066.1"/>
    </source>
</evidence>